<evidence type="ECO:0000313" key="2">
    <source>
        <dbReference type="EMBL" id="BBI30909.1"/>
    </source>
</evidence>
<dbReference type="KEGG" id="cohn:KCTCHS21_03080"/>
<dbReference type="AlphaFoldDB" id="A0A3T1CYR2"/>
<dbReference type="SUPFAM" id="SSF56601">
    <property type="entry name" value="beta-lactamase/transpeptidase-like"/>
    <property type="match status" value="1"/>
</dbReference>
<sequence length="400" mass="44410">MIPKRLKGYWIKSIAMMVAVFLFLVVGCAEEKKDISESTVTQISLAEIDLPKLLEEEIPKLMKQNKVPGAAIAIIHQGHLEWAEGFGYANVKKKIAVDEKTIFQVASNSKSVNSLGILKLVEQAKLDLDKPVESYLSRWHIPDSDYDKEKVTIRKLLSHTSGLSLHGYPGYPKGKKLPTLEESLSGKNSAKEKVKLIFEPGKQYQYSGGGYTLLQLAIEEITKQSYSEFMKSEILDPLGMSNSLFALHSEEVPNLAVGYKKSGKAYPIISYRELAAAGLHTSIVDFAKFVASIVEDKIEMKPAGREVLSNKSLDMMFTPVLNGYGLGFVIISRQGKELITHGGANLGYQSNFYINRDSGDGIVILTNSDSGLIMIQETINLIKKWETENQNSYQFGFEAI</sequence>
<dbReference type="EMBL" id="AP019400">
    <property type="protein sequence ID" value="BBI30909.1"/>
    <property type="molecule type" value="Genomic_DNA"/>
</dbReference>
<dbReference type="Pfam" id="PF00144">
    <property type="entry name" value="Beta-lactamase"/>
    <property type="match status" value="1"/>
</dbReference>
<dbReference type="InterPro" id="IPR050491">
    <property type="entry name" value="AmpC-like"/>
</dbReference>
<evidence type="ECO:0000259" key="1">
    <source>
        <dbReference type="Pfam" id="PF00144"/>
    </source>
</evidence>
<evidence type="ECO:0000313" key="3">
    <source>
        <dbReference type="Proteomes" id="UP000289856"/>
    </source>
</evidence>
<name>A0A3T1CYR2_9BACL</name>
<keyword evidence="3" id="KW-1185">Reference proteome</keyword>
<dbReference type="PANTHER" id="PTHR46825:SF12">
    <property type="entry name" value="PENICILLIN-BINDING PROTEIN 4"/>
    <property type="match status" value="1"/>
</dbReference>
<feature type="domain" description="Beta-lactamase-related" evidence="1">
    <location>
        <begin position="56"/>
        <end position="370"/>
    </location>
</feature>
<dbReference type="Proteomes" id="UP000289856">
    <property type="component" value="Chromosome"/>
</dbReference>
<reference evidence="2 3" key="1">
    <citation type="submission" date="2019-01" db="EMBL/GenBank/DDBJ databases">
        <title>Complete genome sequence of Cohnella hallensis HS21 isolated from Korean fir (Abies koreana) rhizospheric soil.</title>
        <authorList>
            <person name="Jiang L."/>
            <person name="Kang S.W."/>
            <person name="Kim S."/>
            <person name="Jung J."/>
            <person name="Kim C.Y."/>
            <person name="Kim D.H."/>
            <person name="Kim S.W."/>
            <person name="Lee J."/>
        </authorList>
    </citation>
    <scope>NUCLEOTIDE SEQUENCE [LARGE SCALE GENOMIC DNA]</scope>
    <source>
        <strain evidence="2 3">HS21</strain>
    </source>
</reference>
<dbReference type="InterPro" id="IPR001466">
    <property type="entry name" value="Beta-lactam-related"/>
</dbReference>
<dbReference type="Gene3D" id="3.40.710.10">
    <property type="entry name" value="DD-peptidase/beta-lactamase superfamily"/>
    <property type="match status" value="1"/>
</dbReference>
<organism evidence="2 3">
    <name type="scientific">Cohnella abietis</name>
    <dbReference type="NCBI Taxonomy" id="2507935"/>
    <lineage>
        <taxon>Bacteria</taxon>
        <taxon>Bacillati</taxon>
        <taxon>Bacillota</taxon>
        <taxon>Bacilli</taxon>
        <taxon>Bacillales</taxon>
        <taxon>Paenibacillaceae</taxon>
        <taxon>Cohnella</taxon>
    </lineage>
</organism>
<dbReference type="PROSITE" id="PS51257">
    <property type="entry name" value="PROKAR_LIPOPROTEIN"/>
    <property type="match status" value="1"/>
</dbReference>
<dbReference type="PANTHER" id="PTHR46825">
    <property type="entry name" value="D-ALANYL-D-ALANINE-CARBOXYPEPTIDASE/ENDOPEPTIDASE AMPH"/>
    <property type="match status" value="1"/>
</dbReference>
<dbReference type="InterPro" id="IPR012338">
    <property type="entry name" value="Beta-lactam/transpept-like"/>
</dbReference>
<proteinExistence type="predicted"/>
<protein>
    <recommendedName>
        <fullName evidence="1">Beta-lactamase-related domain-containing protein</fullName>
    </recommendedName>
</protein>
<gene>
    <name evidence="2" type="ORF">KCTCHS21_03080</name>
</gene>
<accession>A0A3T1CYR2</accession>